<dbReference type="SUPFAM" id="SSF47473">
    <property type="entry name" value="EF-hand"/>
    <property type="match status" value="1"/>
</dbReference>
<keyword evidence="3" id="KW-0106">Calcium</keyword>
<evidence type="ECO:0000256" key="3">
    <source>
        <dbReference type="ARBA" id="ARBA00022837"/>
    </source>
</evidence>
<keyword evidence="2" id="KW-0479">Metal-binding</keyword>
<dbReference type="SMART" id="SM00054">
    <property type="entry name" value="EFh"/>
    <property type="match status" value="1"/>
</dbReference>
<dbReference type="Pfam" id="PF01023">
    <property type="entry name" value="S_100"/>
    <property type="match status" value="1"/>
</dbReference>
<dbReference type="GO" id="GO:0048306">
    <property type="term" value="F:calcium-dependent protein binding"/>
    <property type="evidence" value="ECO:0007669"/>
    <property type="project" value="TreeGrafter"/>
</dbReference>
<protein>
    <submittedName>
        <fullName evidence="6">Protein S100-A7-like</fullName>
    </submittedName>
</protein>
<name>A0A8B7IGA4_9AVES</name>
<evidence type="ECO:0000259" key="4">
    <source>
        <dbReference type="PROSITE" id="PS50222"/>
    </source>
</evidence>
<dbReference type="PROSITE" id="PS50222">
    <property type="entry name" value="EF_HAND_2"/>
    <property type="match status" value="1"/>
</dbReference>
<feature type="domain" description="EF-hand" evidence="4">
    <location>
        <begin position="65"/>
        <end position="100"/>
    </location>
</feature>
<keyword evidence="5" id="KW-1185">Reference proteome</keyword>
<dbReference type="PROSITE" id="PS00018">
    <property type="entry name" value="EF_HAND_1"/>
    <property type="match status" value="1"/>
</dbReference>
<dbReference type="GeneID" id="106484290"/>
<sequence>MSATTLSQPRQFPGNCTLEMALKGIVDIFHRYSSREGELDLLSYKDFQSLLTEQAPTFLAACDRNRRGYLKELFKETDINKDRELSFEEFCIVLAKVTDDAHRIIHGSDRCAPETD</sequence>
<dbReference type="AlphaFoldDB" id="A0A8B7IGA4"/>
<dbReference type="SMART" id="SM01394">
    <property type="entry name" value="S_100"/>
    <property type="match status" value="1"/>
</dbReference>
<dbReference type="GO" id="GO:0005509">
    <property type="term" value="F:calcium ion binding"/>
    <property type="evidence" value="ECO:0007669"/>
    <property type="project" value="InterPro"/>
</dbReference>
<dbReference type="InterPro" id="IPR018247">
    <property type="entry name" value="EF_Hand_1_Ca_BS"/>
</dbReference>
<dbReference type="KEGG" id="aam:106484290"/>
<organism evidence="5 6">
    <name type="scientific">Apteryx mantelli</name>
    <name type="common">North Island brown kiwi</name>
    <dbReference type="NCBI Taxonomy" id="2696672"/>
    <lineage>
        <taxon>Eukaryota</taxon>
        <taxon>Metazoa</taxon>
        <taxon>Chordata</taxon>
        <taxon>Craniata</taxon>
        <taxon>Vertebrata</taxon>
        <taxon>Euteleostomi</taxon>
        <taxon>Archelosauria</taxon>
        <taxon>Archosauria</taxon>
        <taxon>Dinosauria</taxon>
        <taxon>Saurischia</taxon>
        <taxon>Theropoda</taxon>
        <taxon>Coelurosauria</taxon>
        <taxon>Aves</taxon>
        <taxon>Palaeognathae</taxon>
        <taxon>Apterygiformes</taxon>
        <taxon>Apterygidae</taxon>
        <taxon>Apteryx</taxon>
    </lineage>
</organism>
<dbReference type="OrthoDB" id="26525at2759"/>
<dbReference type="Gene3D" id="1.10.238.10">
    <property type="entry name" value="EF-hand"/>
    <property type="match status" value="1"/>
</dbReference>
<evidence type="ECO:0000313" key="5">
    <source>
        <dbReference type="Proteomes" id="UP001652627"/>
    </source>
</evidence>
<dbReference type="GO" id="GO:0005737">
    <property type="term" value="C:cytoplasm"/>
    <property type="evidence" value="ECO:0007669"/>
    <property type="project" value="TreeGrafter"/>
</dbReference>
<evidence type="ECO:0000256" key="2">
    <source>
        <dbReference type="ARBA" id="ARBA00022723"/>
    </source>
</evidence>
<dbReference type="GO" id="GO:0043542">
    <property type="term" value="P:endothelial cell migration"/>
    <property type="evidence" value="ECO:0007669"/>
    <property type="project" value="TreeGrafter"/>
</dbReference>
<dbReference type="RefSeq" id="XP_013797901.2">
    <property type="nucleotide sequence ID" value="XM_013942447.2"/>
</dbReference>
<dbReference type="Proteomes" id="UP001652627">
    <property type="component" value="Chromosome 31"/>
</dbReference>
<dbReference type="InterPro" id="IPR011992">
    <property type="entry name" value="EF-hand-dom_pair"/>
</dbReference>
<accession>A0A8B7IGA4</accession>
<dbReference type="GO" id="GO:0070062">
    <property type="term" value="C:extracellular exosome"/>
    <property type="evidence" value="ECO:0007669"/>
    <property type="project" value="TreeGrafter"/>
</dbReference>
<dbReference type="InterPro" id="IPR002048">
    <property type="entry name" value="EF_hand_dom"/>
</dbReference>
<dbReference type="PANTHER" id="PTHR11639:SF134">
    <property type="entry name" value="PROTEIN S100-A1-RELATED"/>
    <property type="match status" value="1"/>
</dbReference>
<dbReference type="PANTHER" id="PTHR11639">
    <property type="entry name" value="S100 CALCIUM-BINDING PROTEIN"/>
    <property type="match status" value="1"/>
</dbReference>
<gene>
    <name evidence="6" type="primary">LOC106484290</name>
</gene>
<dbReference type="GO" id="GO:0046914">
    <property type="term" value="F:transition metal ion binding"/>
    <property type="evidence" value="ECO:0007669"/>
    <property type="project" value="InterPro"/>
</dbReference>
<evidence type="ECO:0000256" key="1">
    <source>
        <dbReference type="ARBA" id="ARBA00007323"/>
    </source>
</evidence>
<reference evidence="6" key="1">
    <citation type="submission" date="2025-08" db="UniProtKB">
        <authorList>
            <consortium name="RefSeq"/>
        </authorList>
    </citation>
    <scope>IDENTIFICATION</scope>
    <source>
        <tissue evidence="6">Blood</tissue>
    </source>
</reference>
<dbReference type="InterPro" id="IPR013787">
    <property type="entry name" value="S100_Ca-bd_sub"/>
</dbReference>
<proteinExistence type="inferred from homology"/>
<comment type="similarity">
    <text evidence="1">Belongs to the S-100 family.</text>
</comment>
<evidence type="ECO:0000313" key="6">
    <source>
        <dbReference type="RefSeq" id="XP_013797901.2"/>
    </source>
</evidence>